<accession>A0A4S8MI61</accession>
<dbReference type="InterPro" id="IPR001357">
    <property type="entry name" value="BRCT_dom"/>
</dbReference>
<feature type="compositionally biased region" description="Polar residues" evidence="1">
    <location>
        <begin position="675"/>
        <end position="690"/>
    </location>
</feature>
<evidence type="ECO:0000256" key="1">
    <source>
        <dbReference type="SAM" id="MobiDB-lite"/>
    </source>
</evidence>
<proteinExistence type="predicted"/>
<dbReference type="InterPro" id="IPR036420">
    <property type="entry name" value="BRCT_dom_sf"/>
</dbReference>
<dbReference type="Pfam" id="PF16770">
    <property type="entry name" value="RTT107_BRCT_5"/>
    <property type="match status" value="1"/>
</dbReference>
<dbReference type="PANTHER" id="PTHR47667">
    <property type="entry name" value="REGULATOR OF TY1 TRANSPOSITION PROTEIN 107"/>
    <property type="match status" value="1"/>
</dbReference>
<dbReference type="OrthoDB" id="342264at2759"/>
<evidence type="ECO:0000313" key="3">
    <source>
        <dbReference type="EMBL" id="THV02405.1"/>
    </source>
</evidence>
<feature type="compositionally biased region" description="Acidic residues" evidence="1">
    <location>
        <begin position="836"/>
        <end position="846"/>
    </location>
</feature>
<keyword evidence="4" id="KW-1185">Reference proteome</keyword>
<feature type="domain" description="BRCT" evidence="2">
    <location>
        <begin position="973"/>
        <end position="1028"/>
    </location>
</feature>
<feature type="region of interest" description="Disordered" evidence="1">
    <location>
        <begin position="482"/>
        <end position="873"/>
    </location>
</feature>
<dbReference type="CDD" id="cd18436">
    <property type="entry name" value="BRCT_BRC1_like_rpt2"/>
    <property type="match status" value="1"/>
</dbReference>
<dbReference type="CDD" id="cd17743">
    <property type="entry name" value="BRCT_BRC1_like_rpt5"/>
    <property type="match status" value="1"/>
</dbReference>
<sequence length="1073" mass="118721">MLLFENVKYHLSESLSSEAVARLAHVLNTNGATRAQSLQDATHVITNSNRFEGWQNIPDTITVVTEKWVDRSMVLGKPQSPVTYSPDPAMIFSGVVGCATDIQDSDVEIISAGITALGGQWRSALSKDVTHLFAITPGSAKYESAMLHKEQNGIKTVLPHWFDDSVRLGLRNLETEAYEWPEPSVLKAPSSPAKRARRADPDREALYKSSTIDISNGVPQPFERDIFGERRVLLSSTLELGERKEAVGAGIERTGGLIVECDDMAEEIERVDECDILVTKYRSGKAYFKAVKAGKTIGTLAWLFHVQSVGVLTRPLDQLLHYPIPNKPIEDFSSHEITISNYTGEAREYLKKLIVTMGAVFTPSMSSRNTVLIAAYNEGQKAVKAATWSIPVVNHLWLEDCFIKWKNLTVGQEKYLDFSSGADFSIYLGRRGVGSKVEDLDEIIRLELEEEEEQQAVRLSTQHSAKDATEVAKLIQTDDQEEAGAAMDLDEPVPVSNRSPVRSTYTSPKRSKQQVSSASSSKRNNRKEDTSETVSNSKKSRKPSKLDAKKVAMDVDLPQPDHADKDARSDIKAKGKNKSRREKQPREKSDVVEASVSKPSRKTPVKARKDPRESTDEEGPASQKEDSPPSPSHGKKIIRKPTVEIISSPNTSPPKRTFSVMMPGMKLVTTPAKPNGTSISPQKTSLATRNDSVHIASHERRRPSTNARAGPSNTPLDSSPMSTSAVSRTSKRAAASRASQRLHEEVMPDVLNYQQEMKRKGKGRESIDAKKRRASSSAAVTDIDEEEMDRPKPVNKEKSRTSQNNPSAKFYKNDKSNDSRGLPAARKRKSAGEAPEQSDTESVDEDSSTRPSKKRKVASGRTAEGDNTSKSVKLMTTQVKLSNEDVEALKDLGVKMTTKPSECTHLVAPQLVRTEKFLCALARSPYILTPNWVHESISAGKLLSEDRYRLKDSANEKKYDVRLADALARAKEKKGTLFKGKRFYITGKVEVSYALLKNVVEACGGQVTNQTPTARILDNEKGVRYVISCPKDATIWRPIADTHPIYTSELVLSGVLKQDVEWDNDEYKVAGSF</sequence>
<dbReference type="Pfam" id="PF12738">
    <property type="entry name" value="PTCB-BRCT"/>
    <property type="match status" value="2"/>
</dbReference>
<feature type="domain" description="BRCT" evidence="2">
    <location>
        <begin position="327"/>
        <end position="402"/>
    </location>
</feature>
<feature type="compositionally biased region" description="Basic and acidic residues" evidence="1">
    <location>
        <begin position="582"/>
        <end position="591"/>
    </location>
</feature>
<dbReference type="GO" id="GO:0006302">
    <property type="term" value="P:double-strand break repair"/>
    <property type="evidence" value="ECO:0007669"/>
    <property type="project" value="TreeGrafter"/>
</dbReference>
<feature type="domain" description="BRCT" evidence="2">
    <location>
        <begin position="887"/>
        <end position="950"/>
    </location>
</feature>
<feature type="domain" description="BRCT" evidence="2">
    <location>
        <begin position="1"/>
        <end position="73"/>
    </location>
</feature>
<dbReference type="Gene3D" id="3.40.50.10190">
    <property type="entry name" value="BRCT domain"/>
    <property type="match status" value="5"/>
</dbReference>
<evidence type="ECO:0000313" key="4">
    <source>
        <dbReference type="Proteomes" id="UP000297245"/>
    </source>
</evidence>
<reference evidence="3 4" key="1">
    <citation type="journal article" date="2019" name="Nat. Ecol. Evol.">
        <title>Megaphylogeny resolves global patterns of mushroom evolution.</title>
        <authorList>
            <person name="Varga T."/>
            <person name="Krizsan K."/>
            <person name="Foldi C."/>
            <person name="Dima B."/>
            <person name="Sanchez-Garcia M."/>
            <person name="Sanchez-Ramirez S."/>
            <person name="Szollosi G.J."/>
            <person name="Szarkandi J.G."/>
            <person name="Papp V."/>
            <person name="Albert L."/>
            <person name="Andreopoulos W."/>
            <person name="Angelini C."/>
            <person name="Antonin V."/>
            <person name="Barry K.W."/>
            <person name="Bougher N.L."/>
            <person name="Buchanan P."/>
            <person name="Buyck B."/>
            <person name="Bense V."/>
            <person name="Catcheside P."/>
            <person name="Chovatia M."/>
            <person name="Cooper J."/>
            <person name="Damon W."/>
            <person name="Desjardin D."/>
            <person name="Finy P."/>
            <person name="Geml J."/>
            <person name="Haridas S."/>
            <person name="Hughes K."/>
            <person name="Justo A."/>
            <person name="Karasinski D."/>
            <person name="Kautmanova I."/>
            <person name="Kiss B."/>
            <person name="Kocsube S."/>
            <person name="Kotiranta H."/>
            <person name="LaButti K.M."/>
            <person name="Lechner B.E."/>
            <person name="Liimatainen K."/>
            <person name="Lipzen A."/>
            <person name="Lukacs Z."/>
            <person name="Mihaltcheva S."/>
            <person name="Morgado L.N."/>
            <person name="Niskanen T."/>
            <person name="Noordeloos M.E."/>
            <person name="Ohm R.A."/>
            <person name="Ortiz-Santana B."/>
            <person name="Ovrebo C."/>
            <person name="Racz N."/>
            <person name="Riley R."/>
            <person name="Savchenko A."/>
            <person name="Shiryaev A."/>
            <person name="Soop K."/>
            <person name="Spirin V."/>
            <person name="Szebenyi C."/>
            <person name="Tomsovsky M."/>
            <person name="Tulloss R.E."/>
            <person name="Uehling J."/>
            <person name="Grigoriev I.V."/>
            <person name="Vagvolgyi C."/>
            <person name="Papp T."/>
            <person name="Martin F.M."/>
            <person name="Miettinen O."/>
            <person name="Hibbett D.S."/>
            <person name="Nagy L.G."/>
        </authorList>
    </citation>
    <scope>NUCLEOTIDE SEQUENCE [LARGE SCALE GENOMIC DNA]</scope>
    <source>
        <strain evidence="3 4">CBS 962.96</strain>
    </source>
</reference>
<feature type="compositionally biased region" description="Low complexity" evidence="1">
    <location>
        <begin position="513"/>
        <end position="522"/>
    </location>
</feature>
<name>A0A4S8MI61_DENBC</name>
<dbReference type="SMART" id="SM00292">
    <property type="entry name" value="BRCT"/>
    <property type="match status" value="5"/>
</dbReference>
<organism evidence="3 4">
    <name type="scientific">Dendrothele bispora (strain CBS 962.96)</name>
    <dbReference type="NCBI Taxonomy" id="1314807"/>
    <lineage>
        <taxon>Eukaryota</taxon>
        <taxon>Fungi</taxon>
        <taxon>Dikarya</taxon>
        <taxon>Basidiomycota</taxon>
        <taxon>Agaricomycotina</taxon>
        <taxon>Agaricomycetes</taxon>
        <taxon>Agaricomycetidae</taxon>
        <taxon>Agaricales</taxon>
        <taxon>Agaricales incertae sedis</taxon>
        <taxon>Dendrothele</taxon>
    </lineage>
</organism>
<protein>
    <recommendedName>
        <fullName evidence="2">BRCT domain-containing protein</fullName>
    </recommendedName>
</protein>
<feature type="compositionally biased region" description="Polar residues" evidence="1">
    <location>
        <begin position="496"/>
        <end position="508"/>
    </location>
</feature>
<dbReference type="InterPro" id="IPR053036">
    <property type="entry name" value="CellCycle_DNARepair_Reg"/>
</dbReference>
<feature type="compositionally biased region" description="Polar residues" evidence="1">
    <location>
        <begin position="645"/>
        <end position="654"/>
    </location>
</feature>
<feature type="compositionally biased region" description="Low complexity" evidence="1">
    <location>
        <begin position="722"/>
        <end position="739"/>
    </location>
</feature>
<evidence type="ECO:0000259" key="2">
    <source>
        <dbReference type="PROSITE" id="PS50172"/>
    </source>
</evidence>
<feature type="compositionally biased region" description="Polar residues" evidence="1">
    <location>
        <begin position="704"/>
        <end position="721"/>
    </location>
</feature>
<dbReference type="CDD" id="cd18432">
    <property type="entry name" value="BRCT_PAXIP1_rpt6_like"/>
    <property type="match status" value="1"/>
</dbReference>
<feature type="compositionally biased region" description="Basic and acidic residues" evidence="1">
    <location>
        <begin position="544"/>
        <end position="573"/>
    </location>
</feature>
<feature type="compositionally biased region" description="Basic and acidic residues" evidence="1">
    <location>
        <begin position="789"/>
        <end position="800"/>
    </location>
</feature>
<dbReference type="PROSITE" id="PS50172">
    <property type="entry name" value="BRCT"/>
    <property type="match status" value="5"/>
</dbReference>
<dbReference type="AlphaFoldDB" id="A0A4S8MI61"/>
<dbReference type="EMBL" id="ML179077">
    <property type="protein sequence ID" value="THV02405.1"/>
    <property type="molecule type" value="Genomic_DNA"/>
</dbReference>
<dbReference type="SUPFAM" id="SSF52113">
    <property type="entry name" value="BRCT domain"/>
    <property type="match status" value="5"/>
</dbReference>
<dbReference type="GO" id="GO:0005634">
    <property type="term" value="C:nucleus"/>
    <property type="evidence" value="ECO:0007669"/>
    <property type="project" value="TreeGrafter"/>
</dbReference>
<dbReference type="Proteomes" id="UP000297245">
    <property type="component" value="Unassembled WGS sequence"/>
</dbReference>
<feature type="domain" description="BRCT" evidence="2">
    <location>
        <begin position="87"/>
        <end position="167"/>
    </location>
</feature>
<dbReference type="Pfam" id="PF16589">
    <property type="entry name" value="BRCT_2"/>
    <property type="match status" value="1"/>
</dbReference>
<gene>
    <name evidence="3" type="ORF">K435DRAFT_717243</name>
</gene>
<dbReference type="PANTHER" id="PTHR47667:SF1">
    <property type="entry name" value="REGULATOR OF TY1 TRANSPOSITION PROTEIN 107"/>
    <property type="match status" value="1"/>
</dbReference>
<dbReference type="GO" id="GO:1990683">
    <property type="term" value="P:DNA double-strand break attachment to nuclear envelope"/>
    <property type="evidence" value="ECO:0007669"/>
    <property type="project" value="TreeGrafter"/>
</dbReference>
<dbReference type="GO" id="GO:0035361">
    <property type="term" value="C:Cul8-RING ubiquitin ligase complex"/>
    <property type="evidence" value="ECO:0007669"/>
    <property type="project" value="TreeGrafter"/>
</dbReference>